<accession>A0A2T1FYS3</accession>
<dbReference type="RefSeq" id="WP_106310468.1">
    <property type="nucleotide sequence ID" value="NZ_PVWO01000411.1"/>
</dbReference>
<proteinExistence type="predicted"/>
<gene>
    <name evidence="1" type="ORF">C7B77_23120</name>
</gene>
<protein>
    <submittedName>
        <fullName evidence="1">Uncharacterized protein</fullName>
    </submittedName>
</protein>
<organism evidence="1 2">
    <name type="scientific">Chamaesiphon polymorphus CCALA 037</name>
    <dbReference type="NCBI Taxonomy" id="2107692"/>
    <lineage>
        <taxon>Bacteria</taxon>
        <taxon>Bacillati</taxon>
        <taxon>Cyanobacteriota</taxon>
        <taxon>Cyanophyceae</taxon>
        <taxon>Gomontiellales</taxon>
        <taxon>Chamaesiphonaceae</taxon>
        <taxon>Chamaesiphon</taxon>
    </lineage>
</organism>
<dbReference type="Proteomes" id="UP000238937">
    <property type="component" value="Unassembled WGS sequence"/>
</dbReference>
<dbReference type="OrthoDB" id="1592988at2"/>
<dbReference type="AlphaFoldDB" id="A0A2T1FYS3"/>
<evidence type="ECO:0000313" key="1">
    <source>
        <dbReference type="EMBL" id="PSB50148.1"/>
    </source>
</evidence>
<dbReference type="EMBL" id="PVWO01000411">
    <property type="protein sequence ID" value="PSB50148.1"/>
    <property type="molecule type" value="Genomic_DNA"/>
</dbReference>
<evidence type="ECO:0000313" key="2">
    <source>
        <dbReference type="Proteomes" id="UP000238937"/>
    </source>
</evidence>
<keyword evidence="2" id="KW-1185">Reference proteome</keyword>
<name>A0A2T1FYS3_9CYAN</name>
<reference evidence="1 2" key="1">
    <citation type="submission" date="2018-03" db="EMBL/GenBank/DDBJ databases">
        <title>The ancient ancestry and fast evolution of plastids.</title>
        <authorList>
            <person name="Moore K.R."/>
            <person name="Magnabosco C."/>
            <person name="Momper L."/>
            <person name="Gold D.A."/>
            <person name="Bosak T."/>
            <person name="Fournier G.P."/>
        </authorList>
    </citation>
    <scope>NUCLEOTIDE SEQUENCE [LARGE SCALE GENOMIC DNA]</scope>
    <source>
        <strain evidence="1 2">CCALA 037</strain>
    </source>
</reference>
<comment type="caution">
    <text evidence="1">The sequence shown here is derived from an EMBL/GenBank/DDBJ whole genome shotgun (WGS) entry which is preliminary data.</text>
</comment>
<sequence length="100" mass="11646">MDDRLFHLYWHDRLIGTITNISYIDFPWLGGIIAFEELSDNVRSALEYIDAALAEDYDRLPDVEFDVDPWEGWRIVAPDGKTIRMSPPVVDFVEGTVTWR</sequence>